<comment type="caution">
    <text evidence="1">The sequence shown here is derived from an EMBL/GenBank/DDBJ whole genome shotgun (WGS) entry which is preliminary data.</text>
</comment>
<proteinExistence type="predicted"/>
<dbReference type="AlphaFoldDB" id="A0A835RHN5"/>
<protein>
    <submittedName>
        <fullName evidence="1">Uncharacterized protein</fullName>
    </submittedName>
</protein>
<accession>A0A835RHN5</accession>
<name>A0A835RHN5_VANPL</name>
<dbReference type="Proteomes" id="UP000639772">
    <property type="component" value="Unassembled WGS sequence"/>
</dbReference>
<sequence>MISGTHCSTENDPWVPVPFWWKHGTISCKAVSPGPHRRWGLRYEYSTTCPSHGVSSDDSPRLGPCRRHVDCLLSAICWYPMIGPGVSPSEPLTRAYVSFLASLSFLLNQIWGHSDLRMSKAAVDGVRGKDSLAGRESEYQEARCSLCGKKAAEGPSQ</sequence>
<evidence type="ECO:0000313" key="2">
    <source>
        <dbReference type="Proteomes" id="UP000639772"/>
    </source>
</evidence>
<organism evidence="1 2">
    <name type="scientific">Vanilla planifolia</name>
    <name type="common">Vanilla</name>
    <dbReference type="NCBI Taxonomy" id="51239"/>
    <lineage>
        <taxon>Eukaryota</taxon>
        <taxon>Viridiplantae</taxon>
        <taxon>Streptophyta</taxon>
        <taxon>Embryophyta</taxon>
        <taxon>Tracheophyta</taxon>
        <taxon>Spermatophyta</taxon>
        <taxon>Magnoliopsida</taxon>
        <taxon>Liliopsida</taxon>
        <taxon>Asparagales</taxon>
        <taxon>Orchidaceae</taxon>
        <taxon>Vanilloideae</taxon>
        <taxon>Vanilleae</taxon>
        <taxon>Vanilla</taxon>
    </lineage>
</organism>
<reference evidence="1 2" key="1">
    <citation type="journal article" date="2020" name="Nat. Food">
        <title>A phased Vanilla planifolia genome enables genetic improvement of flavour and production.</title>
        <authorList>
            <person name="Hasing T."/>
            <person name="Tang H."/>
            <person name="Brym M."/>
            <person name="Khazi F."/>
            <person name="Huang T."/>
            <person name="Chambers A.H."/>
        </authorList>
    </citation>
    <scope>NUCLEOTIDE SEQUENCE [LARGE SCALE GENOMIC DNA]</scope>
    <source>
        <tissue evidence="1">Leaf</tissue>
    </source>
</reference>
<evidence type="ECO:0000313" key="1">
    <source>
        <dbReference type="EMBL" id="KAG0486317.1"/>
    </source>
</evidence>
<gene>
    <name evidence="1" type="ORF">HPP92_008412</name>
</gene>
<dbReference type="EMBL" id="JADCNM010000004">
    <property type="protein sequence ID" value="KAG0486317.1"/>
    <property type="molecule type" value="Genomic_DNA"/>
</dbReference>